<evidence type="ECO:0000256" key="2">
    <source>
        <dbReference type="ARBA" id="ARBA00022475"/>
    </source>
</evidence>
<evidence type="ECO:0000256" key="1">
    <source>
        <dbReference type="ARBA" id="ARBA00004651"/>
    </source>
</evidence>
<keyword evidence="4 6" id="KW-1133">Transmembrane helix</keyword>
<feature type="transmembrane region" description="Helical" evidence="6">
    <location>
        <begin position="268"/>
        <end position="290"/>
    </location>
</feature>
<keyword evidence="8" id="KW-1185">Reference proteome</keyword>
<dbReference type="KEGG" id="pei:H9L10_02735"/>
<accession>A0A7G9R338</accession>
<evidence type="ECO:0000256" key="4">
    <source>
        <dbReference type="ARBA" id="ARBA00022989"/>
    </source>
</evidence>
<evidence type="ECO:0000313" key="8">
    <source>
        <dbReference type="Proteomes" id="UP000515976"/>
    </source>
</evidence>
<gene>
    <name evidence="7" type="ORF">H9L10_02735</name>
</gene>
<evidence type="ECO:0000313" key="7">
    <source>
        <dbReference type="EMBL" id="QNN50013.1"/>
    </source>
</evidence>
<dbReference type="EMBL" id="CP060712">
    <property type="protein sequence ID" value="QNN50013.1"/>
    <property type="molecule type" value="Genomic_DNA"/>
</dbReference>
<protein>
    <submittedName>
        <fullName evidence="7">Flippase-like domain-containing protein</fullName>
    </submittedName>
</protein>
<organism evidence="7 8">
    <name type="scientific">Phycicoccus endophyticus</name>
    <dbReference type="NCBI Taxonomy" id="1690220"/>
    <lineage>
        <taxon>Bacteria</taxon>
        <taxon>Bacillati</taxon>
        <taxon>Actinomycetota</taxon>
        <taxon>Actinomycetes</taxon>
        <taxon>Micrococcales</taxon>
        <taxon>Intrasporangiaceae</taxon>
        <taxon>Phycicoccus</taxon>
    </lineage>
</organism>
<sequence>MSGSATPRTRLLTAARYGLLALVLVAVLAALARNWDQVSAELARLGWPVLGLSLLLATLAPVLTLLGWRRILAELGSDLHRAPAASVFFVGQLGKYVPGSVWSVLAQAEMGVRLGVPRRRMAVTSLVSIVLAALCGGLVGVVALPRLLSRGHTGATGWVLAGALALGAVLLWPPLLNGLVERGLRLLRRPPLEHGLGAGAVLETVGWFTAAWLCAGVGVAVLVHELAPAASLLDLVVVGVCGFALASAVGQVSVVLPAGLGVRDGVLALLLVTVMPASAAAAVVVVARFLTVVADLVVAGGGWAWGRRHHLLGSGR</sequence>
<keyword evidence="2" id="KW-1003">Cell membrane</keyword>
<evidence type="ECO:0000256" key="3">
    <source>
        <dbReference type="ARBA" id="ARBA00022692"/>
    </source>
</evidence>
<evidence type="ECO:0000256" key="6">
    <source>
        <dbReference type="SAM" id="Phobius"/>
    </source>
</evidence>
<feature type="transmembrane region" description="Helical" evidence="6">
    <location>
        <begin position="235"/>
        <end position="256"/>
    </location>
</feature>
<dbReference type="AlphaFoldDB" id="A0A7G9R338"/>
<dbReference type="Pfam" id="PF03706">
    <property type="entry name" value="LPG_synthase_TM"/>
    <property type="match status" value="1"/>
</dbReference>
<dbReference type="Proteomes" id="UP000515976">
    <property type="component" value="Chromosome"/>
</dbReference>
<keyword evidence="3 6" id="KW-0812">Transmembrane</keyword>
<dbReference type="RefSeq" id="WP_166103425.1">
    <property type="nucleotide sequence ID" value="NZ_BMMY01000002.1"/>
</dbReference>
<keyword evidence="5 6" id="KW-0472">Membrane</keyword>
<dbReference type="InterPro" id="IPR022791">
    <property type="entry name" value="L-PG_synthase/AglD"/>
</dbReference>
<reference evidence="7 8" key="1">
    <citation type="submission" date="2020-08" db="EMBL/GenBank/DDBJ databases">
        <title>Genome sequence of Phycicoccus endophyticus JCM 31784T.</title>
        <authorList>
            <person name="Hyun D.-W."/>
            <person name="Bae J.-W."/>
        </authorList>
    </citation>
    <scope>NUCLEOTIDE SEQUENCE [LARGE SCALE GENOMIC DNA]</scope>
    <source>
        <strain evidence="7 8">JCM 31784</strain>
    </source>
</reference>
<feature type="transmembrane region" description="Helical" evidence="6">
    <location>
        <begin position="196"/>
        <end position="223"/>
    </location>
</feature>
<proteinExistence type="predicted"/>
<feature type="transmembrane region" description="Helical" evidence="6">
    <location>
        <begin position="123"/>
        <end position="143"/>
    </location>
</feature>
<feature type="transmembrane region" description="Helical" evidence="6">
    <location>
        <begin position="48"/>
        <end position="68"/>
    </location>
</feature>
<evidence type="ECO:0000256" key="5">
    <source>
        <dbReference type="ARBA" id="ARBA00023136"/>
    </source>
</evidence>
<name>A0A7G9R338_9MICO</name>
<dbReference type="GO" id="GO:0005886">
    <property type="term" value="C:plasma membrane"/>
    <property type="evidence" value="ECO:0007669"/>
    <property type="project" value="UniProtKB-SubCell"/>
</dbReference>
<feature type="transmembrane region" description="Helical" evidence="6">
    <location>
        <begin position="155"/>
        <end position="175"/>
    </location>
</feature>
<comment type="subcellular location">
    <subcellularLocation>
        <location evidence="1">Cell membrane</location>
        <topology evidence="1">Multi-pass membrane protein</topology>
    </subcellularLocation>
</comment>